<evidence type="ECO:0000313" key="3">
    <source>
        <dbReference type="Proteomes" id="UP000271162"/>
    </source>
</evidence>
<proteinExistence type="predicted"/>
<gene>
    <name evidence="2" type="ORF">NBR_LOCUS7592</name>
</gene>
<dbReference type="InterPro" id="IPR029033">
    <property type="entry name" value="His_PPase_superfam"/>
</dbReference>
<dbReference type="SUPFAM" id="SSF53254">
    <property type="entry name" value="Phosphoglycerate mutase-like"/>
    <property type="match status" value="1"/>
</dbReference>
<keyword evidence="3" id="KW-1185">Reference proteome</keyword>
<accession>A0A0N4XX98</accession>
<organism evidence="4">
    <name type="scientific">Nippostrongylus brasiliensis</name>
    <name type="common">Rat hookworm</name>
    <dbReference type="NCBI Taxonomy" id="27835"/>
    <lineage>
        <taxon>Eukaryota</taxon>
        <taxon>Metazoa</taxon>
        <taxon>Ecdysozoa</taxon>
        <taxon>Nematoda</taxon>
        <taxon>Chromadorea</taxon>
        <taxon>Rhabditida</taxon>
        <taxon>Rhabditina</taxon>
        <taxon>Rhabditomorpha</taxon>
        <taxon>Strongyloidea</taxon>
        <taxon>Heligmosomidae</taxon>
        <taxon>Nippostrongylus</taxon>
    </lineage>
</organism>
<evidence type="ECO:0000256" key="1">
    <source>
        <dbReference type="SAM" id="SignalP"/>
    </source>
</evidence>
<keyword evidence="1" id="KW-0732">Signal</keyword>
<feature type="chain" id="PRO_5043125002" evidence="1">
    <location>
        <begin position="20"/>
        <end position="246"/>
    </location>
</feature>
<reference evidence="2 3" key="2">
    <citation type="submission" date="2018-11" db="EMBL/GenBank/DDBJ databases">
        <authorList>
            <consortium name="Pathogen Informatics"/>
        </authorList>
    </citation>
    <scope>NUCLEOTIDE SEQUENCE [LARGE SCALE GENOMIC DNA]</scope>
</reference>
<dbReference type="WBParaSite" id="NBR_0000759101-mRNA-1">
    <property type="protein sequence ID" value="NBR_0000759101-mRNA-1"/>
    <property type="gene ID" value="NBR_0000759101"/>
</dbReference>
<dbReference type="Gene3D" id="3.40.50.1240">
    <property type="entry name" value="Phosphoglycerate mutase-like"/>
    <property type="match status" value="2"/>
</dbReference>
<evidence type="ECO:0000313" key="2">
    <source>
        <dbReference type="EMBL" id="VDL71181.1"/>
    </source>
</evidence>
<dbReference type="AlphaFoldDB" id="A0A0N4XX98"/>
<dbReference type="EMBL" id="UYSL01019904">
    <property type="protein sequence ID" value="VDL71181.1"/>
    <property type="molecule type" value="Genomic_DNA"/>
</dbReference>
<evidence type="ECO:0000313" key="4">
    <source>
        <dbReference type="WBParaSite" id="NBR_0000759101-mRNA-1"/>
    </source>
</evidence>
<dbReference type="GO" id="GO:0016791">
    <property type="term" value="F:phosphatase activity"/>
    <property type="evidence" value="ECO:0007669"/>
    <property type="project" value="UniProtKB-ARBA"/>
</dbReference>
<sequence length="246" mass="27933">MVIVSRALLLLGALHSATSDLRLVVGIWMAGETPLTRLLFRNKTDDFTMAPLKTNNGLLRLTNDGVKEMYELGLWLKERYVTNSPFASESIQRDELLDPPPFNCKEYIRAIAIENAELIRRSNSATQAWYRKIAEYLGNKEFTGQNITNGINVRQNNQRLLLALKYAMGIEITDVAPPGSVLIVEVHDRKDAEHTVEIYSRTRGDRVTQHKIMDCSHRCPLSRFLSNVKSMSVTQEKLHLVGVNYC</sequence>
<protein>
    <submittedName>
        <fullName evidence="4">Lysosomal acid phosphatase</fullName>
    </submittedName>
</protein>
<feature type="signal peptide" evidence="1">
    <location>
        <begin position="1"/>
        <end position="19"/>
    </location>
</feature>
<name>A0A0N4XX98_NIPBR</name>
<reference evidence="4" key="1">
    <citation type="submission" date="2017-02" db="UniProtKB">
        <authorList>
            <consortium name="WormBaseParasite"/>
        </authorList>
    </citation>
    <scope>IDENTIFICATION</scope>
</reference>
<dbReference type="Proteomes" id="UP000271162">
    <property type="component" value="Unassembled WGS sequence"/>
</dbReference>